<gene>
    <name evidence="1" type="ORF">HannXRQ_Chr17g0539171</name>
</gene>
<dbReference type="AlphaFoldDB" id="A0A251RM26"/>
<reference evidence="2" key="1">
    <citation type="journal article" date="2017" name="Nature">
        <title>The sunflower genome provides insights into oil metabolism, flowering and Asterid evolution.</title>
        <authorList>
            <person name="Badouin H."/>
            <person name="Gouzy J."/>
            <person name="Grassa C.J."/>
            <person name="Murat F."/>
            <person name="Staton S.E."/>
            <person name="Cottret L."/>
            <person name="Lelandais-Briere C."/>
            <person name="Owens G.L."/>
            <person name="Carrere S."/>
            <person name="Mayjonade B."/>
            <person name="Legrand L."/>
            <person name="Gill N."/>
            <person name="Kane N.C."/>
            <person name="Bowers J.E."/>
            <person name="Hubner S."/>
            <person name="Bellec A."/>
            <person name="Berard A."/>
            <person name="Berges H."/>
            <person name="Blanchet N."/>
            <person name="Boniface M.C."/>
            <person name="Brunel D."/>
            <person name="Catrice O."/>
            <person name="Chaidir N."/>
            <person name="Claudel C."/>
            <person name="Donnadieu C."/>
            <person name="Faraut T."/>
            <person name="Fievet G."/>
            <person name="Helmstetter N."/>
            <person name="King M."/>
            <person name="Knapp S.J."/>
            <person name="Lai Z."/>
            <person name="Le Paslier M.C."/>
            <person name="Lippi Y."/>
            <person name="Lorenzon L."/>
            <person name="Mandel J.R."/>
            <person name="Marage G."/>
            <person name="Marchand G."/>
            <person name="Marquand E."/>
            <person name="Bret-Mestries E."/>
            <person name="Morien E."/>
            <person name="Nambeesan S."/>
            <person name="Nguyen T."/>
            <person name="Pegot-Espagnet P."/>
            <person name="Pouilly N."/>
            <person name="Raftis F."/>
            <person name="Sallet E."/>
            <person name="Schiex T."/>
            <person name="Thomas J."/>
            <person name="Vandecasteele C."/>
            <person name="Vares D."/>
            <person name="Vear F."/>
            <person name="Vautrin S."/>
            <person name="Crespi M."/>
            <person name="Mangin B."/>
            <person name="Burke J.M."/>
            <person name="Salse J."/>
            <person name="Munos S."/>
            <person name="Vincourt P."/>
            <person name="Rieseberg L.H."/>
            <person name="Langlade N.B."/>
        </authorList>
    </citation>
    <scope>NUCLEOTIDE SEQUENCE [LARGE SCALE GENOMIC DNA]</scope>
    <source>
        <strain evidence="2">cv. SF193</strain>
    </source>
</reference>
<dbReference type="EMBL" id="CM007906">
    <property type="protein sequence ID" value="OTF85366.1"/>
    <property type="molecule type" value="Genomic_DNA"/>
</dbReference>
<proteinExistence type="predicted"/>
<organism evidence="1 2">
    <name type="scientific">Helianthus annuus</name>
    <name type="common">Common sunflower</name>
    <dbReference type="NCBI Taxonomy" id="4232"/>
    <lineage>
        <taxon>Eukaryota</taxon>
        <taxon>Viridiplantae</taxon>
        <taxon>Streptophyta</taxon>
        <taxon>Embryophyta</taxon>
        <taxon>Tracheophyta</taxon>
        <taxon>Spermatophyta</taxon>
        <taxon>Magnoliopsida</taxon>
        <taxon>eudicotyledons</taxon>
        <taxon>Gunneridae</taxon>
        <taxon>Pentapetalae</taxon>
        <taxon>asterids</taxon>
        <taxon>campanulids</taxon>
        <taxon>Asterales</taxon>
        <taxon>Asteraceae</taxon>
        <taxon>Asteroideae</taxon>
        <taxon>Heliantheae alliance</taxon>
        <taxon>Heliantheae</taxon>
        <taxon>Helianthus</taxon>
    </lineage>
</organism>
<keyword evidence="2" id="KW-1185">Reference proteome</keyword>
<evidence type="ECO:0000313" key="1">
    <source>
        <dbReference type="EMBL" id="OTF85366.1"/>
    </source>
</evidence>
<evidence type="ECO:0000313" key="2">
    <source>
        <dbReference type="Proteomes" id="UP000215914"/>
    </source>
</evidence>
<name>A0A251RM26_HELAN</name>
<dbReference type="Proteomes" id="UP000215914">
    <property type="component" value="Chromosome 17"/>
</dbReference>
<dbReference type="InParanoid" id="A0A251RM26"/>
<sequence>MEMQHGAHLVILCGAGCWRFEGRWRGVSRVNWSACLSGDVVNEKSEDGKSIRMLHLSGR</sequence>
<accession>A0A251RM26</accession>
<protein>
    <submittedName>
        <fullName evidence="1">Uncharacterized protein</fullName>
    </submittedName>
</protein>